<name>A0A699VDH4_TANCI</name>
<evidence type="ECO:0000313" key="1">
    <source>
        <dbReference type="EMBL" id="GFD32253.1"/>
    </source>
</evidence>
<comment type="caution">
    <text evidence="1">The sequence shown here is derived from an EMBL/GenBank/DDBJ whole genome shotgun (WGS) entry which is preliminary data.</text>
</comment>
<feature type="non-terminal residue" evidence="1">
    <location>
        <position position="1"/>
    </location>
</feature>
<sequence length="116" mass="13417">VKPNVDVHLFCISKDVPFDNIDVNNLVVGDVLEGDDVDVVNPDGFDSDTSNDNEISNYRKRRYNFAGEKEAKDRGYLHFIESKRKLKLYKNDNIRCLVDVMAKTCSCRKWEINRDS</sequence>
<organism evidence="1">
    <name type="scientific">Tanacetum cinerariifolium</name>
    <name type="common">Dalmatian daisy</name>
    <name type="synonym">Chrysanthemum cinerariifolium</name>
    <dbReference type="NCBI Taxonomy" id="118510"/>
    <lineage>
        <taxon>Eukaryota</taxon>
        <taxon>Viridiplantae</taxon>
        <taxon>Streptophyta</taxon>
        <taxon>Embryophyta</taxon>
        <taxon>Tracheophyta</taxon>
        <taxon>Spermatophyta</taxon>
        <taxon>Magnoliopsida</taxon>
        <taxon>eudicotyledons</taxon>
        <taxon>Gunneridae</taxon>
        <taxon>Pentapetalae</taxon>
        <taxon>asterids</taxon>
        <taxon>campanulids</taxon>
        <taxon>Asterales</taxon>
        <taxon>Asteraceae</taxon>
        <taxon>Asteroideae</taxon>
        <taxon>Anthemideae</taxon>
        <taxon>Anthemidinae</taxon>
        <taxon>Tanacetum</taxon>
    </lineage>
</organism>
<proteinExistence type="predicted"/>
<dbReference type="AlphaFoldDB" id="A0A699VDH4"/>
<reference evidence="1" key="1">
    <citation type="journal article" date="2019" name="Sci. Rep.">
        <title>Draft genome of Tanacetum cinerariifolium, the natural source of mosquito coil.</title>
        <authorList>
            <person name="Yamashiro T."/>
            <person name="Shiraishi A."/>
            <person name="Satake H."/>
            <person name="Nakayama K."/>
        </authorList>
    </citation>
    <scope>NUCLEOTIDE SEQUENCE</scope>
</reference>
<feature type="non-terminal residue" evidence="1">
    <location>
        <position position="116"/>
    </location>
</feature>
<protein>
    <submittedName>
        <fullName evidence="1">Uncharacterized protein</fullName>
    </submittedName>
</protein>
<gene>
    <name evidence="1" type="ORF">Tci_904222</name>
</gene>
<accession>A0A699VDH4</accession>
<dbReference type="EMBL" id="BKCJ011422512">
    <property type="protein sequence ID" value="GFD32253.1"/>
    <property type="molecule type" value="Genomic_DNA"/>
</dbReference>